<keyword evidence="2" id="KW-1185">Reference proteome</keyword>
<protein>
    <submittedName>
        <fullName evidence="1">Uncharacterized protein</fullName>
    </submittedName>
</protein>
<dbReference type="Proteomes" id="UP000314294">
    <property type="component" value="Unassembled WGS sequence"/>
</dbReference>
<dbReference type="AlphaFoldDB" id="A0A4Z2HUF7"/>
<dbReference type="EMBL" id="SRLO01000188">
    <property type="protein sequence ID" value="TNN68532.1"/>
    <property type="molecule type" value="Genomic_DNA"/>
</dbReference>
<evidence type="ECO:0000313" key="2">
    <source>
        <dbReference type="Proteomes" id="UP000314294"/>
    </source>
</evidence>
<sequence>MSAQFKAPVPSRSGVGSVKGNYVVFKDNSAMSLRLNLQHPEREEEGMEGMEGMPSGCYRQVREGCILGTSSTSLQGKLLVKKGNVPPAPIQGFTPGLTAKGSRMDT</sequence>
<reference evidence="1 2" key="1">
    <citation type="submission" date="2019-03" db="EMBL/GenBank/DDBJ databases">
        <title>First draft genome of Liparis tanakae, snailfish: a comprehensive survey of snailfish specific genes.</title>
        <authorList>
            <person name="Kim W."/>
            <person name="Song I."/>
            <person name="Jeong J.-H."/>
            <person name="Kim D."/>
            <person name="Kim S."/>
            <person name="Ryu S."/>
            <person name="Song J.Y."/>
            <person name="Lee S.K."/>
        </authorList>
    </citation>
    <scope>NUCLEOTIDE SEQUENCE [LARGE SCALE GENOMIC DNA]</scope>
    <source>
        <tissue evidence="1">Muscle</tissue>
    </source>
</reference>
<comment type="caution">
    <text evidence="1">The sequence shown here is derived from an EMBL/GenBank/DDBJ whole genome shotgun (WGS) entry which is preliminary data.</text>
</comment>
<organism evidence="1 2">
    <name type="scientific">Liparis tanakae</name>
    <name type="common">Tanaka's snailfish</name>
    <dbReference type="NCBI Taxonomy" id="230148"/>
    <lineage>
        <taxon>Eukaryota</taxon>
        <taxon>Metazoa</taxon>
        <taxon>Chordata</taxon>
        <taxon>Craniata</taxon>
        <taxon>Vertebrata</taxon>
        <taxon>Euteleostomi</taxon>
        <taxon>Actinopterygii</taxon>
        <taxon>Neopterygii</taxon>
        <taxon>Teleostei</taxon>
        <taxon>Neoteleostei</taxon>
        <taxon>Acanthomorphata</taxon>
        <taxon>Eupercaria</taxon>
        <taxon>Perciformes</taxon>
        <taxon>Cottioidei</taxon>
        <taxon>Cottales</taxon>
        <taxon>Liparidae</taxon>
        <taxon>Liparis</taxon>
    </lineage>
</organism>
<name>A0A4Z2HUF7_9TELE</name>
<proteinExistence type="predicted"/>
<gene>
    <name evidence="1" type="ORF">EYF80_021178</name>
</gene>
<accession>A0A4Z2HUF7</accession>
<evidence type="ECO:0000313" key="1">
    <source>
        <dbReference type="EMBL" id="TNN68532.1"/>
    </source>
</evidence>